<dbReference type="Gene3D" id="2.40.70.10">
    <property type="entry name" value="Acid Proteases"/>
    <property type="match status" value="2"/>
</dbReference>
<organism evidence="3 4">
    <name type="scientific">Hymenobacter jejuensis</name>
    <dbReference type="NCBI Taxonomy" id="2502781"/>
    <lineage>
        <taxon>Bacteria</taxon>
        <taxon>Pseudomonadati</taxon>
        <taxon>Bacteroidota</taxon>
        <taxon>Cytophagia</taxon>
        <taxon>Cytophagales</taxon>
        <taxon>Hymenobacteraceae</taxon>
        <taxon>Hymenobacter</taxon>
    </lineage>
</organism>
<dbReference type="Pfam" id="PF13650">
    <property type="entry name" value="Asp_protease_2"/>
    <property type="match status" value="2"/>
</dbReference>
<proteinExistence type="predicted"/>
<dbReference type="AlphaFoldDB" id="A0A5B7ZYJ5"/>
<dbReference type="Proteomes" id="UP000305398">
    <property type="component" value="Chromosome"/>
</dbReference>
<dbReference type="CDD" id="cd00136">
    <property type="entry name" value="PDZ_canonical"/>
    <property type="match status" value="1"/>
</dbReference>
<dbReference type="SUPFAM" id="SSF50156">
    <property type="entry name" value="PDZ domain-like"/>
    <property type="match status" value="1"/>
</dbReference>
<dbReference type="Pfam" id="PF17820">
    <property type="entry name" value="PDZ_6"/>
    <property type="match status" value="1"/>
</dbReference>
<reference evidence="3 4" key="1">
    <citation type="submission" date="2019-06" db="EMBL/GenBank/DDBJ databases">
        <authorList>
            <person name="Srinivasan S."/>
        </authorList>
    </citation>
    <scope>NUCLEOTIDE SEQUENCE [LARGE SCALE GENOMIC DNA]</scope>
    <source>
        <strain evidence="3 4">17J68-5</strain>
    </source>
</reference>
<dbReference type="PROSITE" id="PS50106">
    <property type="entry name" value="PDZ"/>
    <property type="match status" value="1"/>
</dbReference>
<dbReference type="SMART" id="SM00228">
    <property type="entry name" value="PDZ"/>
    <property type="match status" value="1"/>
</dbReference>
<dbReference type="OrthoDB" id="3521766at2"/>
<keyword evidence="1" id="KW-0472">Membrane</keyword>
<protein>
    <recommendedName>
        <fullName evidence="2">PDZ domain-containing protein</fullName>
    </recommendedName>
</protein>
<name>A0A5B7ZYJ5_9BACT</name>
<dbReference type="SUPFAM" id="SSF50630">
    <property type="entry name" value="Acid proteases"/>
    <property type="match status" value="1"/>
</dbReference>
<dbReference type="InterPro" id="IPR001969">
    <property type="entry name" value="Aspartic_peptidase_AS"/>
</dbReference>
<dbReference type="PROSITE" id="PS00141">
    <property type="entry name" value="ASP_PROTEASE"/>
    <property type="match status" value="1"/>
</dbReference>
<evidence type="ECO:0000313" key="3">
    <source>
        <dbReference type="EMBL" id="QDA58902.1"/>
    </source>
</evidence>
<feature type="domain" description="PDZ" evidence="2">
    <location>
        <begin position="382"/>
        <end position="466"/>
    </location>
</feature>
<keyword evidence="1" id="KW-0812">Transmembrane</keyword>
<evidence type="ECO:0000259" key="2">
    <source>
        <dbReference type="PROSITE" id="PS50106"/>
    </source>
</evidence>
<dbReference type="GO" id="GO:0004190">
    <property type="term" value="F:aspartic-type endopeptidase activity"/>
    <property type="evidence" value="ECO:0007669"/>
    <property type="project" value="InterPro"/>
</dbReference>
<gene>
    <name evidence="3" type="ORF">FHG12_01760</name>
</gene>
<dbReference type="InterPro" id="IPR001478">
    <property type="entry name" value="PDZ"/>
</dbReference>
<dbReference type="InterPro" id="IPR041489">
    <property type="entry name" value="PDZ_6"/>
</dbReference>
<feature type="transmembrane region" description="Helical" evidence="1">
    <location>
        <begin position="70"/>
        <end position="89"/>
    </location>
</feature>
<dbReference type="KEGG" id="hyj:FHG12_01760"/>
<accession>A0A5B7ZYJ5</accession>
<dbReference type="GO" id="GO:0006508">
    <property type="term" value="P:proteolysis"/>
    <property type="evidence" value="ECO:0007669"/>
    <property type="project" value="InterPro"/>
</dbReference>
<dbReference type="InterPro" id="IPR021109">
    <property type="entry name" value="Peptidase_aspartic_dom_sf"/>
</dbReference>
<evidence type="ECO:0000256" key="1">
    <source>
        <dbReference type="SAM" id="Phobius"/>
    </source>
</evidence>
<dbReference type="Gene3D" id="2.30.42.10">
    <property type="match status" value="1"/>
</dbReference>
<keyword evidence="4" id="KW-1185">Reference proteome</keyword>
<evidence type="ECO:0000313" key="4">
    <source>
        <dbReference type="Proteomes" id="UP000305398"/>
    </source>
</evidence>
<dbReference type="EMBL" id="CP040896">
    <property type="protein sequence ID" value="QDA58902.1"/>
    <property type="molecule type" value="Genomic_DNA"/>
</dbReference>
<dbReference type="InterPro" id="IPR036034">
    <property type="entry name" value="PDZ_sf"/>
</dbReference>
<keyword evidence="1" id="KW-1133">Transmembrane helix</keyword>
<sequence length="481" mass="52466">MQSNLVRTSGYRGRDPLQIETLNSLPMYTGSRLFLPKKAKSEQQASLHFVSSKPTSPYSVSRKRLLYKSLLIKLLLLMAAYCLCLQASAQIPAFHFKKAGVQTASIPYAAQNDLIIVSTKLNGKGPFNFILDTGTATSIITDAGLRDLVGISTNHQYAVAGVGTKAPVTALRTNPVHVEIRGVEAPSLVFIILAENTLDLGGSLGIPIHGVMGYDFFSSFVVAVEPIPGRLVLTDPAAYQGPEGKKWSSLPLELEDEKPYISAKIAVTSLLEQPVRLMVDTGAGHALSLEANAGSSSIMLPAQRLRTDLGRGFGGLITGHVGRVNTISLGEYRVSSLLASFPDSSNLRQRINIARDGNVGFDLLRRFDPVIDYPHNRLYLRPNRLQRAPFEYDMAGLKLMAAGPQYRQYIISHIDPNSAAAQAGLHPEDEIVSINVLPASDYTLSQLSHLFHSQNGRTIPVVVRRPDGILFSTMLQLKRQI</sequence>